<dbReference type="AlphaFoldDB" id="A0A4R5LP90"/>
<dbReference type="PANTHER" id="PTHR21562:SF83">
    <property type="entry name" value="PECTIN ACETYLESTERASE 4"/>
    <property type="match status" value="1"/>
</dbReference>
<dbReference type="Proteomes" id="UP000295554">
    <property type="component" value="Unassembled WGS sequence"/>
</dbReference>
<reference evidence="1 2" key="1">
    <citation type="submission" date="2019-03" db="EMBL/GenBank/DDBJ databases">
        <title>Seongchinamella monodicae gen. nov., sp. nov., a novel member of the Gammaproteobacteria isolated from a tidal mudflat of beach.</title>
        <authorList>
            <person name="Yang H.G."/>
            <person name="Kang J.W."/>
            <person name="Lee S.D."/>
        </authorList>
    </citation>
    <scope>NUCLEOTIDE SEQUENCE [LARGE SCALE GENOMIC DNA]</scope>
    <source>
        <strain evidence="1 2">GH4-78</strain>
    </source>
</reference>
<dbReference type="SUPFAM" id="SSF53474">
    <property type="entry name" value="alpha/beta-Hydrolases"/>
    <property type="match status" value="1"/>
</dbReference>
<evidence type="ECO:0000313" key="2">
    <source>
        <dbReference type="Proteomes" id="UP000295554"/>
    </source>
</evidence>
<keyword evidence="2" id="KW-1185">Reference proteome</keyword>
<dbReference type="Pfam" id="PF03283">
    <property type="entry name" value="PAE"/>
    <property type="match status" value="1"/>
</dbReference>
<dbReference type="PROSITE" id="PS51257">
    <property type="entry name" value="PROKAR_LIPOPROTEIN"/>
    <property type="match status" value="1"/>
</dbReference>
<dbReference type="InterPro" id="IPR004963">
    <property type="entry name" value="PAE/NOTUM"/>
</dbReference>
<dbReference type="OrthoDB" id="9802991at2"/>
<dbReference type="GO" id="GO:0016787">
    <property type="term" value="F:hydrolase activity"/>
    <property type="evidence" value="ECO:0007669"/>
    <property type="project" value="InterPro"/>
</dbReference>
<proteinExistence type="predicted"/>
<dbReference type="InterPro" id="IPR029058">
    <property type="entry name" value="AB_hydrolase_fold"/>
</dbReference>
<organism evidence="1 2">
    <name type="scientific">Seongchinamella unica</name>
    <dbReference type="NCBI Taxonomy" id="2547392"/>
    <lineage>
        <taxon>Bacteria</taxon>
        <taxon>Pseudomonadati</taxon>
        <taxon>Pseudomonadota</taxon>
        <taxon>Gammaproteobacteria</taxon>
        <taxon>Cellvibrionales</taxon>
        <taxon>Halieaceae</taxon>
        <taxon>Seongchinamella</taxon>
    </lineage>
</organism>
<name>A0A4R5LP90_9GAMM</name>
<dbReference type="RefSeq" id="WP_133215079.1">
    <property type="nucleotide sequence ID" value="NZ_SMSE01000004.1"/>
</dbReference>
<comment type="caution">
    <text evidence="1">The sequence shown here is derived from an EMBL/GenBank/DDBJ whole genome shotgun (WGS) entry which is preliminary data.</text>
</comment>
<dbReference type="PANTHER" id="PTHR21562">
    <property type="entry name" value="NOTUM-RELATED"/>
    <property type="match status" value="1"/>
</dbReference>
<accession>A0A4R5LP90</accession>
<sequence length="387" mass="42129">MDNKLDTESPVTVIPGRPWRVLGGLLLATSLAACSDGGSSDRPMEPEVPEPEVAPFQELFDQGIDRYFGEYTPMLSEESDGIVTHTFGSGDGPLCLDGSEYRMATLDAGSEDLLIFLQGGGACWSEFCAATPNAGPGIPQAGILDPNREDNPVADYNVAYFPYCDGGLHGSDRDVDTDGDGDADRFHRGLHNLSAGLDVALAAFPEPRRIVLMGQSAGGLGTSFALPLVRHHYPDIRIDVINDSGLGIGRPEQPAFLELLFEDWNARAFIPESCPQCIGDDGHLSDYHVWQMNEDPDVRRGMLSYSYDTVFADVFLMIGQQAWEEALYPEMQQLEDAHPERSKSWIPVGAGHTFVQSAPDATAGGVVLMQWIKDMLDDSADWVSVQD</sequence>
<evidence type="ECO:0000313" key="1">
    <source>
        <dbReference type="EMBL" id="TDG12144.1"/>
    </source>
</evidence>
<dbReference type="EMBL" id="SMSE01000004">
    <property type="protein sequence ID" value="TDG12144.1"/>
    <property type="molecule type" value="Genomic_DNA"/>
</dbReference>
<gene>
    <name evidence="1" type="ORF">E2F43_17505</name>
</gene>
<protein>
    <submittedName>
        <fullName evidence="1">VtpJ-therm</fullName>
    </submittedName>
</protein>